<dbReference type="Gene3D" id="2.130.10.10">
    <property type="entry name" value="YVTN repeat-like/Quinoprotein amine dehydrogenase"/>
    <property type="match status" value="3"/>
</dbReference>
<dbReference type="Proteomes" id="UP000005018">
    <property type="component" value="Chromosome 5"/>
</dbReference>
<evidence type="ECO:0000313" key="2">
    <source>
        <dbReference type="EMBL" id="CCG24114.1"/>
    </source>
</evidence>
<organism evidence="2 3">
    <name type="scientific">Candida orthopsilosis (strain 90-125)</name>
    <name type="common">Yeast</name>
    <dbReference type="NCBI Taxonomy" id="1136231"/>
    <lineage>
        <taxon>Eukaryota</taxon>
        <taxon>Fungi</taxon>
        <taxon>Dikarya</taxon>
        <taxon>Ascomycota</taxon>
        <taxon>Saccharomycotina</taxon>
        <taxon>Pichiomycetes</taxon>
        <taxon>Debaryomycetaceae</taxon>
        <taxon>Candida/Lodderomyces clade</taxon>
        <taxon>Candida</taxon>
    </lineage>
</organism>
<reference evidence="2 3" key="1">
    <citation type="journal article" date="2012" name="PLoS ONE">
        <title>Sequence and analysis of the genome of the pathogenic yeast Candida orthopsilosis.</title>
        <authorList>
            <person name="Riccombeni A."/>
            <person name="Vidanes G."/>
            <person name="Proux-Wera E."/>
            <person name="Wolfe K.H."/>
            <person name="Butler G."/>
        </authorList>
    </citation>
    <scope>NUCLEOTIDE SEQUENCE [LARGE SCALE GENOMIC DNA]</scope>
    <source>
        <strain evidence="2 3">Co 90-125</strain>
    </source>
</reference>
<feature type="compositionally biased region" description="Polar residues" evidence="1">
    <location>
        <begin position="7"/>
        <end position="23"/>
    </location>
</feature>
<name>H8X815_CANO9</name>
<feature type="compositionally biased region" description="Polar residues" evidence="1">
    <location>
        <begin position="978"/>
        <end position="987"/>
    </location>
</feature>
<dbReference type="KEGG" id="cot:CORT_0E05290"/>
<dbReference type="SMART" id="SM00320">
    <property type="entry name" value="WD40"/>
    <property type="match status" value="6"/>
</dbReference>
<dbReference type="OrthoDB" id="6252103at2759"/>
<protein>
    <submittedName>
        <fullName evidence="2">Uncharacterized protein</fullName>
    </submittedName>
</protein>
<feature type="region of interest" description="Disordered" evidence="1">
    <location>
        <begin position="833"/>
        <end position="987"/>
    </location>
</feature>
<dbReference type="PANTHER" id="PTHR45589">
    <property type="entry name" value="WD REPEAT DOMAIN 62, ISOFORM G"/>
    <property type="match status" value="1"/>
</dbReference>
<evidence type="ECO:0000313" key="3">
    <source>
        <dbReference type="Proteomes" id="UP000005018"/>
    </source>
</evidence>
<feature type="compositionally biased region" description="Polar residues" evidence="1">
    <location>
        <begin position="876"/>
        <end position="896"/>
    </location>
</feature>
<gene>
    <name evidence="2" type="ORF">CORT_0E05290</name>
</gene>
<dbReference type="AlphaFoldDB" id="H8X815"/>
<dbReference type="eggNOG" id="KOG1408">
    <property type="taxonomic scope" value="Eukaryota"/>
</dbReference>
<feature type="region of interest" description="Disordered" evidence="1">
    <location>
        <begin position="1"/>
        <end position="23"/>
    </location>
</feature>
<dbReference type="InterPro" id="IPR052779">
    <property type="entry name" value="WDR62"/>
</dbReference>
<dbReference type="InterPro" id="IPR001680">
    <property type="entry name" value="WD40_rpt"/>
</dbReference>
<dbReference type="GeneID" id="14540765"/>
<feature type="compositionally biased region" description="Low complexity" evidence="1">
    <location>
        <begin position="840"/>
        <end position="853"/>
    </location>
</feature>
<dbReference type="EMBL" id="HE681723">
    <property type="protein sequence ID" value="CCG24114.1"/>
    <property type="molecule type" value="Genomic_DNA"/>
</dbReference>
<evidence type="ECO:0000256" key="1">
    <source>
        <dbReference type="SAM" id="MobiDB-lite"/>
    </source>
</evidence>
<sequence>MSDRLNSRNNSILTTSPPAQSLSPHDFQLKIKRIIGTSAADKQQISIQDNLVAYTASGGVVVCKIDKETNSVVSQRFFCANSNESKLQSLQSGVSSANAYLNMIKTDCTSEEVIRDEYGYPITSQPIEMYGNSFPPNEFDDNFNNNVCPSPGINNQSSPSKLKDKVRSIKCITLSPNKRLLAIGESGYQPRILIFSLASNSQQSPIMAIYEHTFGINNLVFSPDSRLLCSLGVVNDGCINVWKLGSNHIQLQASNRCSNIIHKVIWHENTIVTIGLRFIKLWKFDSGNTNKPVVLKGRNAHLGNFMNSIFIDMTLINEDELVLIANGNQLLLLKLNFDPPKLVALKTPDYGFCSIAADLQDELIWLGDSNTNLESFNIADLTPIEVNNVRPASSPPSIGSNSLQQQLSGVFGMETSQAPSSTIVQLSNFSRDYLLYSTKNEEIMLWNKESGRNQPLATSIIRQISGVKKSNEKEYLVFSKTGTVEQFHPNSCELTEIFQFKAPETEVVADCLTALEKVGNLFILGYKFGSLFIVEQNEVLFTIKAHSSTINEIVYFTHDTYDLICSISRDRMIQIFAKVDSKWDLLQTIPVHNGNLLKAIYHNGFLYVCSTDRTISIHSIATDPSLMMTKVKSLTLKSTPITMSIFDHDLVVSTSDKQLLVFDLENNCEFKRSMKLINDKLNESLQVEMMERFHNLLIVWSSDKSIRGFDYVTGKAVGVSWGHSDSLLGFFLIQTDTDDGDEDTELVTIGNDGCLFSWRVTVSSTVRTVSNEENGKMFDEVVGYSPSPVHTKVARKILPTVPNSAVPSNVISSSSPPKKEKLIDKLEQAATGLRPKVALSTSSSSSSPIPQSPTRKLTAATLKRIESRNGRKEETGGNSPCASPKSYMSPTRSKSVSPIRPSVKSRPSSPTRSLTTANKRQSQRQSQSQSQSQSQAVNGGGLLSKLNEPLVNSSSSPPKRLLSSSRATSDPFVRDKQQISPFDSSVSSTFDLKTDENVSQAPTIPLVEKCMDQFNELISRVEELQDHERATLLSKINEVRYILDDDSNAMLLRNQDDLLNKYSDKLVELVEAKLSGSSISE</sequence>
<feature type="compositionally biased region" description="Low complexity" evidence="1">
    <location>
        <begin position="953"/>
        <end position="966"/>
    </location>
</feature>
<accession>H8X815</accession>
<dbReference type="InterPro" id="IPR036322">
    <property type="entry name" value="WD40_repeat_dom_sf"/>
</dbReference>
<dbReference type="RefSeq" id="XP_003870244.1">
    <property type="nucleotide sequence ID" value="XM_003870195.1"/>
</dbReference>
<feature type="compositionally biased region" description="Basic and acidic residues" evidence="1">
    <location>
        <begin position="863"/>
        <end position="875"/>
    </location>
</feature>
<proteinExistence type="predicted"/>
<keyword evidence="3" id="KW-1185">Reference proteome</keyword>
<dbReference type="InterPro" id="IPR015943">
    <property type="entry name" value="WD40/YVTN_repeat-like_dom_sf"/>
</dbReference>
<dbReference type="SUPFAM" id="SSF50978">
    <property type="entry name" value="WD40 repeat-like"/>
    <property type="match status" value="2"/>
</dbReference>
<dbReference type="Pfam" id="PF00400">
    <property type="entry name" value="WD40"/>
    <property type="match status" value="1"/>
</dbReference>
<feature type="compositionally biased region" description="Low complexity" evidence="1">
    <location>
        <begin position="905"/>
        <end position="916"/>
    </location>
</feature>
<dbReference type="HOGENOM" id="CLU_005113_1_0_1"/>
<dbReference type="PANTHER" id="PTHR45589:SF1">
    <property type="entry name" value="WD REPEAT DOMAIN 62, ISOFORM G"/>
    <property type="match status" value="1"/>
</dbReference>
<feature type="compositionally biased region" description="Low complexity" evidence="1">
    <location>
        <begin position="923"/>
        <end position="935"/>
    </location>
</feature>